<evidence type="ECO:0000256" key="3">
    <source>
        <dbReference type="ARBA" id="ARBA00022723"/>
    </source>
</evidence>
<evidence type="ECO:0000256" key="6">
    <source>
        <dbReference type="ARBA" id="ARBA00023015"/>
    </source>
</evidence>
<accession>A0AAW2G2F9</accession>
<gene>
    <name evidence="12" type="ORF">PUN28_007161</name>
</gene>
<protein>
    <recommendedName>
        <fullName evidence="2">GATA zinc finger domain-containing protein 1</fullName>
    </recommendedName>
</protein>
<name>A0AAW2G2F9_9HYME</name>
<dbReference type="SUPFAM" id="SSF57716">
    <property type="entry name" value="Glucocorticoid receptor-like (DNA-binding domain)"/>
    <property type="match status" value="1"/>
</dbReference>
<evidence type="ECO:0000256" key="1">
    <source>
        <dbReference type="ARBA" id="ARBA00004123"/>
    </source>
</evidence>
<evidence type="ECO:0000256" key="7">
    <source>
        <dbReference type="ARBA" id="ARBA00023163"/>
    </source>
</evidence>
<organism evidence="12 13">
    <name type="scientific">Cardiocondyla obscurior</name>
    <dbReference type="NCBI Taxonomy" id="286306"/>
    <lineage>
        <taxon>Eukaryota</taxon>
        <taxon>Metazoa</taxon>
        <taxon>Ecdysozoa</taxon>
        <taxon>Arthropoda</taxon>
        <taxon>Hexapoda</taxon>
        <taxon>Insecta</taxon>
        <taxon>Pterygota</taxon>
        <taxon>Neoptera</taxon>
        <taxon>Endopterygota</taxon>
        <taxon>Hymenoptera</taxon>
        <taxon>Apocrita</taxon>
        <taxon>Aculeata</taxon>
        <taxon>Formicoidea</taxon>
        <taxon>Formicidae</taxon>
        <taxon>Myrmicinae</taxon>
        <taxon>Cardiocondyla</taxon>
    </lineage>
</organism>
<dbReference type="GO" id="GO:0043565">
    <property type="term" value="F:sequence-specific DNA binding"/>
    <property type="evidence" value="ECO:0007669"/>
    <property type="project" value="InterPro"/>
</dbReference>
<dbReference type="PANTHER" id="PTHR13340:SF2">
    <property type="entry name" value="GATA ZINC FINGER DOMAIN-CONTAINING PROTEIN 1"/>
    <property type="match status" value="1"/>
</dbReference>
<feature type="region of interest" description="Disordered" evidence="10">
    <location>
        <begin position="40"/>
        <end position="61"/>
    </location>
</feature>
<dbReference type="AlphaFoldDB" id="A0AAW2G2F9"/>
<comment type="subcellular location">
    <subcellularLocation>
        <location evidence="1">Nucleus</location>
    </subcellularLocation>
</comment>
<dbReference type="CDD" id="cd00202">
    <property type="entry name" value="ZnF_GATA"/>
    <property type="match status" value="1"/>
</dbReference>
<evidence type="ECO:0000259" key="11">
    <source>
        <dbReference type="PROSITE" id="PS50114"/>
    </source>
</evidence>
<reference evidence="12 13" key="1">
    <citation type="submission" date="2023-03" db="EMBL/GenBank/DDBJ databases">
        <title>High recombination rates correlate with genetic variation in Cardiocondyla obscurior ants.</title>
        <authorList>
            <person name="Errbii M."/>
        </authorList>
    </citation>
    <scope>NUCLEOTIDE SEQUENCE [LARGE SCALE GENOMIC DNA]</scope>
    <source>
        <strain evidence="12">Alpha-2009</strain>
        <tissue evidence="12">Whole body</tissue>
    </source>
</reference>
<dbReference type="InterPro" id="IPR013088">
    <property type="entry name" value="Znf_NHR/GATA"/>
</dbReference>
<sequence length="245" mass="27407">MPLGNKPACVKCGTRETPLWHSTDAGNLCNACLEVERNVEASSSSRADEEDRSGSLKPRRSTRITRYCNTKTVGPHRIVPKGKGRRNLFKKTPVKAPTATATPVTSNFVFYKGTYFQVGDVVSMQDVDGGIYYAQIRGLLTDQYCEKSAAITWLLPTTASPSPEEGFIPETYIIGPEEDLPRKLECMEFVMHAPSDYFKLKNSPYPPSLTEKGVGYIWTTLRNELAIAKNFSIFPFNRVGYFNKE</sequence>
<evidence type="ECO:0000313" key="13">
    <source>
        <dbReference type="Proteomes" id="UP001430953"/>
    </source>
</evidence>
<evidence type="ECO:0000313" key="12">
    <source>
        <dbReference type="EMBL" id="KAL0122218.1"/>
    </source>
</evidence>
<keyword evidence="4 9" id="KW-0863">Zinc-finger</keyword>
<dbReference type="GO" id="GO:0006355">
    <property type="term" value="P:regulation of DNA-templated transcription"/>
    <property type="evidence" value="ECO:0007669"/>
    <property type="project" value="InterPro"/>
</dbReference>
<keyword evidence="8" id="KW-0539">Nucleus</keyword>
<keyword evidence="13" id="KW-1185">Reference proteome</keyword>
<keyword evidence="7" id="KW-0804">Transcription</keyword>
<keyword evidence="5" id="KW-0862">Zinc</keyword>
<keyword evidence="3" id="KW-0479">Metal-binding</keyword>
<dbReference type="EMBL" id="JADYXP020000006">
    <property type="protein sequence ID" value="KAL0122218.1"/>
    <property type="molecule type" value="Genomic_DNA"/>
</dbReference>
<dbReference type="InterPro" id="IPR000679">
    <property type="entry name" value="Znf_GATA"/>
</dbReference>
<evidence type="ECO:0000256" key="10">
    <source>
        <dbReference type="SAM" id="MobiDB-lite"/>
    </source>
</evidence>
<evidence type="ECO:0000256" key="4">
    <source>
        <dbReference type="ARBA" id="ARBA00022771"/>
    </source>
</evidence>
<dbReference type="PANTHER" id="PTHR13340">
    <property type="entry name" value="GATA ZINC FINGER DOMAIN-CONTAINING"/>
    <property type="match status" value="1"/>
</dbReference>
<evidence type="ECO:0000256" key="5">
    <source>
        <dbReference type="ARBA" id="ARBA00022833"/>
    </source>
</evidence>
<dbReference type="InterPro" id="IPR039050">
    <property type="entry name" value="GATAD1"/>
</dbReference>
<dbReference type="GO" id="GO:0008270">
    <property type="term" value="F:zinc ion binding"/>
    <property type="evidence" value="ECO:0007669"/>
    <property type="project" value="UniProtKB-KW"/>
</dbReference>
<dbReference type="Pfam" id="PF00320">
    <property type="entry name" value="GATA"/>
    <property type="match status" value="1"/>
</dbReference>
<dbReference type="GO" id="GO:0006325">
    <property type="term" value="P:chromatin organization"/>
    <property type="evidence" value="ECO:0007669"/>
    <property type="project" value="TreeGrafter"/>
</dbReference>
<evidence type="ECO:0000256" key="2">
    <source>
        <dbReference type="ARBA" id="ARBA00014943"/>
    </source>
</evidence>
<evidence type="ECO:0000256" key="8">
    <source>
        <dbReference type="ARBA" id="ARBA00023242"/>
    </source>
</evidence>
<comment type="caution">
    <text evidence="12">The sequence shown here is derived from an EMBL/GenBank/DDBJ whole genome shotgun (WGS) entry which is preliminary data.</text>
</comment>
<dbReference type="SMART" id="SM00401">
    <property type="entry name" value="ZnF_GATA"/>
    <property type="match status" value="1"/>
</dbReference>
<dbReference type="Proteomes" id="UP001430953">
    <property type="component" value="Unassembled WGS sequence"/>
</dbReference>
<keyword evidence="6" id="KW-0805">Transcription regulation</keyword>
<dbReference type="PROSITE" id="PS50114">
    <property type="entry name" value="GATA_ZN_FINGER_2"/>
    <property type="match status" value="1"/>
</dbReference>
<evidence type="ECO:0000256" key="9">
    <source>
        <dbReference type="PROSITE-ProRule" id="PRU00094"/>
    </source>
</evidence>
<dbReference type="GO" id="GO:0005634">
    <property type="term" value="C:nucleus"/>
    <property type="evidence" value="ECO:0007669"/>
    <property type="project" value="UniProtKB-SubCell"/>
</dbReference>
<dbReference type="Gene3D" id="3.30.50.10">
    <property type="entry name" value="Erythroid Transcription Factor GATA-1, subunit A"/>
    <property type="match status" value="1"/>
</dbReference>
<feature type="domain" description="GATA-type" evidence="11">
    <location>
        <begin position="9"/>
        <end position="32"/>
    </location>
</feature>
<proteinExistence type="predicted"/>